<dbReference type="AlphaFoldDB" id="A0A512MFS4"/>
<proteinExistence type="predicted"/>
<keyword evidence="2" id="KW-1185">Reference proteome</keyword>
<dbReference type="SUPFAM" id="SSF48726">
    <property type="entry name" value="Immunoglobulin"/>
    <property type="match status" value="1"/>
</dbReference>
<name>A0A512MFS4_9BACT</name>
<dbReference type="Gene3D" id="2.60.40.10">
    <property type="entry name" value="Immunoglobulins"/>
    <property type="match status" value="2"/>
</dbReference>
<dbReference type="Proteomes" id="UP000321577">
    <property type="component" value="Unassembled WGS sequence"/>
</dbReference>
<evidence type="ECO:0008006" key="3">
    <source>
        <dbReference type="Google" id="ProtNLM"/>
    </source>
</evidence>
<dbReference type="InterPro" id="IPR036179">
    <property type="entry name" value="Ig-like_dom_sf"/>
</dbReference>
<protein>
    <recommendedName>
        <fullName evidence="3">Ig-like domain-containing protein</fullName>
    </recommendedName>
</protein>
<accession>A0A512MFS4</accession>
<dbReference type="InterPro" id="IPR017868">
    <property type="entry name" value="Filamin/ABP280_repeat-like"/>
</dbReference>
<reference evidence="1 2" key="1">
    <citation type="submission" date="2019-07" db="EMBL/GenBank/DDBJ databases">
        <title>Whole genome shotgun sequence of Brevifollis gellanilyticus NBRC 108608.</title>
        <authorList>
            <person name="Hosoyama A."/>
            <person name="Uohara A."/>
            <person name="Ohji S."/>
            <person name="Ichikawa N."/>
        </authorList>
    </citation>
    <scope>NUCLEOTIDE SEQUENCE [LARGE SCALE GENOMIC DNA]</scope>
    <source>
        <strain evidence="1 2">NBRC 108608</strain>
    </source>
</reference>
<gene>
    <name evidence="1" type="ORF">BGE01nite_48700</name>
</gene>
<evidence type="ECO:0000313" key="1">
    <source>
        <dbReference type="EMBL" id="GEP45579.1"/>
    </source>
</evidence>
<evidence type="ECO:0000313" key="2">
    <source>
        <dbReference type="Proteomes" id="UP000321577"/>
    </source>
</evidence>
<dbReference type="EMBL" id="BKAG01000053">
    <property type="protein sequence ID" value="GEP45579.1"/>
    <property type="molecule type" value="Genomic_DNA"/>
</dbReference>
<organism evidence="1 2">
    <name type="scientific">Brevifollis gellanilyticus</name>
    <dbReference type="NCBI Taxonomy" id="748831"/>
    <lineage>
        <taxon>Bacteria</taxon>
        <taxon>Pseudomonadati</taxon>
        <taxon>Verrucomicrobiota</taxon>
        <taxon>Verrucomicrobiia</taxon>
        <taxon>Verrucomicrobiales</taxon>
        <taxon>Verrucomicrobiaceae</taxon>
    </lineage>
</organism>
<dbReference type="InterPro" id="IPR013783">
    <property type="entry name" value="Ig-like_fold"/>
</dbReference>
<comment type="caution">
    <text evidence="1">The sequence shown here is derived from an EMBL/GenBank/DDBJ whole genome shotgun (WGS) entry which is preliminary data.</text>
</comment>
<dbReference type="PROSITE" id="PS50194">
    <property type="entry name" value="FILAMIN_REPEAT"/>
    <property type="match status" value="1"/>
</dbReference>
<sequence>MTGWQVVKILLPPATADSFTRFGAQVILAGNRLAVGDAHFNETGHVGRVYVYEKQGSIWPDQPAYVIEPSQPDLSSFGQGFAFSGEYLAVTELVRLDSTQSLVRVRSYRLQNGQATLLGEVERAGGDHFGFEMSMNGSELAILNLHKGMVLQSSKGDVLFYELSGGTMNQTATLPIPMAKGDLFYSPIVRLEGDRLLVTKCNSPSAWGVFFKRTATGWRVSSEVRFSQTNEASTYLADMAGSALVVNGRQGTDLYLASEPPQFVRRLEAGYPYALATTSETAMIVRGERLLFTPLRSLLAADSLVLDPAEATPPGGGIYLGELVAGQPCNAEIELQNSSTNPLHLTGVNITPVQGANSLTGHSFTPVTLPPLGKARVKLTLTPPSAGDYRLSLEALHPDSAQAPYVYKIDFQARSGDFAPFVSEGMLSMLIAKGEPVKLQADAAGPRGRFNCQWYKEGRALPGSTLPYLYIPSAQPAHAGRYRLDVWSTGSARMSCLMNLGVFEKQSSVVVANPSDSLSFTARFWGPGIRVRWLYPYVGAPTYTESWAMQGTQTATLTIPSVMALSRALPLRVAAELTMDETATALASDHMIEVLRVPIIAATGSRVGQVGYPFGVIMLSDLTDLPEGPVFSAEGLPPGVQLTQQGYRIEGTPTQAGDYSVKIMAENRFGSALPYILKLKIFSATEEPNVKLHFGTPHKTAGIIMIPEPNTETPAWPGLLQVVTTNGTGFSGSLAFGTVHRPFAGQWNVSTADATRSVTLRLASFLGYRSVLLIMDQYATEESFPSNGISARLMLEYGSAEGGTSEQTAALEPLFPLNKDWRHTLAGRYSFLMGGLAGQGFGTFTVGSDFQATGAGTLADGTGFTFSAPMYMGQNGVSNGTLMLVRLGSGPVRLWGRINTQGSSTEETGLVDGTLMMARPAQPGARLLPEGYNTEVPVRGGRYFVPKDIPFFTPPDASAEQIGRTNINIAADGMPEGVQTGLTFTKAGGVLVDQPNTSNLKLDVYKPTGFFTGTFKVNEPVPGAEDRFVRRTVSFRGMVIPQRRIGGGFLHFSPLPNRFAEPPTTSANTPIYVGGVTLE</sequence>